<reference evidence="9 10" key="1">
    <citation type="submission" date="2020-08" db="EMBL/GenBank/DDBJ databases">
        <authorList>
            <person name="Newling K."/>
            <person name="Davey J."/>
            <person name="Forrester S."/>
        </authorList>
    </citation>
    <scope>NUCLEOTIDE SEQUENCE [LARGE SCALE GENOMIC DNA]</scope>
    <source>
        <strain evidence="10">Crithidia deanei Carvalho (ATCC PRA-265)</strain>
    </source>
</reference>
<dbReference type="InterPro" id="IPR011004">
    <property type="entry name" value="Trimer_LpxA-like_sf"/>
</dbReference>
<dbReference type="GO" id="GO:0003743">
    <property type="term" value="F:translation initiation factor activity"/>
    <property type="evidence" value="ECO:0007669"/>
    <property type="project" value="TreeGrafter"/>
</dbReference>
<keyword evidence="3" id="KW-0963">Cytoplasm</keyword>
<dbReference type="InterPro" id="IPR051956">
    <property type="entry name" value="eIF2B_epsilon"/>
</dbReference>
<keyword evidence="10" id="KW-1185">Reference proteome</keyword>
<dbReference type="SUPFAM" id="SSF51161">
    <property type="entry name" value="Trimeric LpxA-like enzymes"/>
    <property type="match status" value="1"/>
</dbReference>
<accession>A0A7G2CG19</accession>
<evidence type="ECO:0000256" key="5">
    <source>
        <dbReference type="ARBA" id="ARBA00022917"/>
    </source>
</evidence>
<dbReference type="GO" id="GO:0005085">
    <property type="term" value="F:guanyl-nucleotide exchange factor activity"/>
    <property type="evidence" value="ECO:0007669"/>
    <property type="project" value="TreeGrafter"/>
</dbReference>
<dbReference type="Proteomes" id="UP000515908">
    <property type="component" value="Chromosome 12"/>
</dbReference>
<comment type="subunit">
    <text evidence="6">Component of the translation initiation factor 2B (eIF2B) complex which is a heterodecamer of two sets of five different subunits: alpha, beta, gamma, delta and epsilon. Subunits alpha, beta and delta comprise a regulatory subcomplex and subunits epsilon and gamma comprise a catalytic subcomplex. Within the complex, the hexameric regulatory complex resides at the center, with the two heterodimeric catalytic subcomplexes bound on opposite sides.</text>
</comment>
<dbReference type="PANTHER" id="PTHR45887">
    <property type="entry name" value="TRANSLATION INITIATION FACTOR EIF-2B SUBUNIT EPSILON"/>
    <property type="match status" value="1"/>
</dbReference>
<comment type="subcellular location">
    <subcellularLocation>
        <location evidence="1">Cytoplasm</location>
        <location evidence="1">Cytosol</location>
    </subcellularLocation>
</comment>
<dbReference type="VEuPathDB" id="TriTrypDB:ADEAN_000627300"/>
<evidence type="ECO:0000313" key="10">
    <source>
        <dbReference type="Proteomes" id="UP000515908"/>
    </source>
</evidence>
<gene>
    <name evidence="9" type="ORF">ADEAN_000627300</name>
</gene>
<keyword evidence="4" id="KW-0396">Initiation factor</keyword>
<evidence type="ECO:0000256" key="2">
    <source>
        <dbReference type="ARBA" id="ARBA00007878"/>
    </source>
</evidence>
<comment type="similarity">
    <text evidence="2">Belongs to the eIF-2B gamma/epsilon subunits family.</text>
</comment>
<name>A0A7G2CG19_9TRYP</name>
<protein>
    <submittedName>
        <fullName evidence="9">Bacterial transferase hexapeptide (Six repeats), putative</fullName>
    </submittedName>
</protein>
<dbReference type="InterPro" id="IPR029044">
    <property type="entry name" value="Nucleotide-diphossugar_trans"/>
</dbReference>
<dbReference type="GO" id="GO:0031369">
    <property type="term" value="F:translation initiation factor binding"/>
    <property type="evidence" value="ECO:0007669"/>
    <property type="project" value="TreeGrafter"/>
</dbReference>
<evidence type="ECO:0000256" key="6">
    <source>
        <dbReference type="ARBA" id="ARBA00046432"/>
    </source>
</evidence>
<dbReference type="SUPFAM" id="SSF53448">
    <property type="entry name" value="Nucleotide-diphospho-sugar transferases"/>
    <property type="match status" value="1"/>
</dbReference>
<evidence type="ECO:0000256" key="3">
    <source>
        <dbReference type="ARBA" id="ARBA00022490"/>
    </source>
</evidence>
<dbReference type="GO" id="GO:0016740">
    <property type="term" value="F:transferase activity"/>
    <property type="evidence" value="ECO:0007669"/>
    <property type="project" value="UniProtKB-KW"/>
</dbReference>
<dbReference type="AlphaFoldDB" id="A0A7G2CG19"/>
<evidence type="ECO:0000256" key="7">
    <source>
        <dbReference type="SAM" id="MobiDB-lite"/>
    </source>
</evidence>
<dbReference type="Gene3D" id="2.160.10.10">
    <property type="entry name" value="Hexapeptide repeat proteins"/>
    <property type="match status" value="1"/>
</dbReference>
<evidence type="ECO:0000256" key="1">
    <source>
        <dbReference type="ARBA" id="ARBA00004514"/>
    </source>
</evidence>
<evidence type="ECO:0000313" key="9">
    <source>
        <dbReference type="EMBL" id="CAD2218780.1"/>
    </source>
</evidence>
<dbReference type="Pfam" id="PF25084">
    <property type="entry name" value="LbH_EIF2B"/>
    <property type="match status" value="1"/>
</dbReference>
<feature type="domain" description="EIF2B subunit epsilon/gamma LbH" evidence="8">
    <location>
        <begin position="227"/>
        <end position="322"/>
    </location>
</feature>
<feature type="region of interest" description="Disordered" evidence="7">
    <location>
        <begin position="340"/>
        <end position="383"/>
    </location>
</feature>
<dbReference type="EMBL" id="LR877156">
    <property type="protein sequence ID" value="CAD2218780.1"/>
    <property type="molecule type" value="Genomic_DNA"/>
</dbReference>
<organism evidence="9 10">
    <name type="scientific">Angomonas deanei</name>
    <dbReference type="NCBI Taxonomy" id="59799"/>
    <lineage>
        <taxon>Eukaryota</taxon>
        <taxon>Discoba</taxon>
        <taxon>Euglenozoa</taxon>
        <taxon>Kinetoplastea</taxon>
        <taxon>Metakinetoplastina</taxon>
        <taxon>Trypanosomatida</taxon>
        <taxon>Trypanosomatidae</taxon>
        <taxon>Strigomonadinae</taxon>
        <taxon>Angomonas</taxon>
    </lineage>
</organism>
<feature type="compositionally biased region" description="Low complexity" evidence="7">
    <location>
        <begin position="347"/>
        <end position="356"/>
    </location>
</feature>
<keyword evidence="9" id="KW-0808">Transferase</keyword>
<keyword evidence="5" id="KW-0648">Protein biosynthesis</keyword>
<dbReference type="PANTHER" id="PTHR45887:SF1">
    <property type="entry name" value="TRANSLATION INITIATION FACTOR EIF-2B SUBUNIT EPSILON"/>
    <property type="match status" value="1"/>
</dbReference>
<evidence type="ECO:0000256" key="4">
    <source>
        <dbReference type="ARBA" id="ARBA00022540"/>
    </source>
</evidence>
<proteinExistence type="inferred from homology"/>
<dbReference type="InterPro" id="IPR056764">
    <property type="entry name" value="LbH_EIF2B3/5"/>
</dbReference>
<dbReference type="GO" id="GO:0005851">
    <property type="term" value="C:eukaryotic translation initiation factor 2B complex"/>
    <property type="evidence" value="ECO:0007669"/>
    <property type="project" value="TreeGrafter"/>
</dbReference>
<feature type="compositionally biased region" description="Acidic residues" evidence="7">
    <location>
        <begin position="414"/>
        <end position="427"/>
    </location>
</feature>
<feature type="region of interest" description="Disordered" evidence="7">
    <location>
        <begin position="408"/>
        <end position="427"/>
    </location>
</feature>
<sequence length="630" mass="69428">MRRTRTIPKYAATLLCTAERATLLHTLNNVLVSALAEGDDRGSVDDFSSAFYQSGSPNHLGDSVPLPLQPFREKTVPRLPKDHHTMFVIDKKSGVVQHMSRFDNSDDAPEPPTITFSKKRQLSVRMDLVSTGFLFCSCEALQVIEFHVNNIYTFLTDSLLAKVEIMQNVFGVVELPVGSVIVEPITSAETYIAANISVCSRRLYPLTRESCFAEEEACYAVSSTSESVYLHSTVEALHKLTGPNVVIGPNTTVAASSSLSGVVCGANVSIGENCTIVSSVIMDGAVIGDDCVVRGSVVGPGVVIRSGVEVVHSVLGEECKVSAVGDGKHFLHNQHMFVKGTKDGEHSGSSSSNSSMRHSHSSDDTEEEEGDDSKNPRKDGTLMVGVECNGTSTRCKWENDFYPTCDLFTNDPIPQDDDDEESEEEEETYQQAIKRIVDTCFNKPDLLKEENYAAMHQQMSSVNVDMHKGRHDLSEAITTLLLQRALDEERSPSQTLELVKQYFTQWFLVYNYVHLDGSSNPNIDAMKAMLESVCFAIGDPTCVLHKFASSLFDHLLKGCNAAAYKERGFCIVSEEALVDFLADTLHKNEVRAAYEDDIGSDSSDEEDRNMLMVALSTQEYIEKIKKNLKS</sequence>
<evidence type="ECO:0000259" key="8">
    <source>
        <dbReference type="Pfam" id="PF25084"/>
    </source>
</evidence>